<dbReference type="Gene3D" id="2.60.120.650">
    <property type="entry name" value="Cupin"/>
    <property type="match status" value="1"/>
</dbReference>
<name>A0A2B7WI01_POLH7</name>
<dbReference type="OrthoDB" id="4196125at2759"/>
<comment type="caution">
    <text evidence="3">The sequence shown here is derived from an EMBL/GenBank/DDBJ whole genome shotgun (WGS) entry which is preliminary data.</text>
</comment>
<evidence type="ECO:0000256" key="1">
    <source>
        <dbReference type="SAM" id="MobiDB-lite"/>
    </source>
</evidence>
<protein>
    <recommendedName>
        <fullName evidence="2">JmjC domain-containing protein</fullName>
    </recommendedName>
</protein>
<evidence type="ECO:0000313" key="4">
    <source>
        <dbReference type="Proteomes" id="UP000224634"/>
    </source>
</evidence>
<dbReference type="InterPro" id="IPR003347">
    <property type="entry name" value="JmjC_dom"/>
</dbReference>
<feature type="domain" description="JmjC" evidence="2">
    <location>
        <begin position="229"/>
        <end position="375"/>
    </location>
</feature>
<feature type="region of interest" description="Disordered" evidence="1">
    <location>
        <begin position="83"/>
        <end position="116"/>
    </location>
</feature>
<dbReference type="Proteomes" id="UP000224634">
    <property type="component" value="Unassembled WGS sequence"/>
</dbReference>
<dbReference type="PROSITE" id="PS51184">
    <property type="entry name" value="JMJC"/>
    <property type="match status" value="1"/>
</dbReference>
<dbReference type="STRING" id="1447883.A0A2B7WI01"/>
<sequence>MKVICDHCPEKVLRTNLSRHQKSYCRRKDSLFPCLCGEQVLGSRVREHRRKCMSFIKHQKIACPTCGELVIQTNLRRHILRKHPQAGNSPGSRPDSPVNTNTPPPPPPGGDGAAHSKPTLIRTVLQLQDSGRFPPCNLQNLSLLPTVEQVCTSRPCLIDPAECWGKETPTDEVQLAVWKAIRASAQYDVLKDGNKLSKTEEKIAGISKAIFQAMSPFTSQSRSAKYSIMNIPLKKLSALVPPSSIRSRMHLAADEFLISANLAPAGAYVDLHIDQNRHGLSQTVDACKKIWLLYPPTKDNLEAFSATAGEEGRLTKCSDKLQDGYIVETDPSNILHIPPGWLHATFTTLSGILIGINFAALETLEFMGFSLSIHLQYFEQDCVGIEEDLEVYVDCMKDCLERKHPHHLEIIIKSWVAICCSVQQISPVSEGRRLLEYWEQRGLQSWEVYSTNLICYCPACNTDVDNVYNHILNHHRWSVDGW</sequence>
<dbReference type="EMBL" id="PDNA01000371">
    <property type="protein sequence ID" value="PGG96242.1"/>
    <property type="molecule type" value="Genomic_DNA"/>
</dbReference>
<organism evidence="3 4">
    <name type="scientific">Polytolypa hystricis (strain UAMH7299)</name>
    <dbReference type="NCBI Taxonomy" id="1447883"/>
    <lineage>
        <taxon>Eukaryota</taxon>
        <taxon>Fungi</taxon>
        <taxon>Dikarya</taxon>
        <taxon>Ascomycota</taxon>
        <taxon>Pezizomycotina</taxon>
        <taxon>Eurotiomycetes</taxon>
        <taxon>Eurotiomycetidae</taxon>
        <taxon>Onygenales</taxon>
        <taxon>Onygenales incertae sedis</taxon>
        <taxon>Polytolypa</taxon>
    </lineage>
</organism>
<gene>
    <name evidence="3" type="ORF">AJ80_09856</name>
</gene>
<evidence type="ECO:0000313" key="3">
    <source>
        <dbReference type="EMBL" id="PGG96242.1"/>
    </source>
</evidence>
<keyword evidence="4" id="KW-1185">Reference proteome</keyword>
<dbReference type="SUPFAM" id="SSF51197">
    <property type="entry name" value="Clavaminate synthase-like"/>
    <property type="match status" value="1"/>
</dbReference>
<evidence type="ECO:0000259" key="2">
    <source>
        <dbReference type="PROSITE" id="PS51184"/>
    </source>
</evidence>
<dbReference type="AlphaFoldDB" id="A0A2B7WI01"/>
<accession>A0A2B7WI01</accession>
<proteinExistence type="predicted"/>
<reference evidence="3 4" key="1">
    <citation type="submission" date="2017-10" db="EMBL/GenBank/DDBJ databases">
        <title>Comparative genomics in systemic dimorphic fungi from Ajellomycetaceae.</title>
        <authorList>
            <person name="Munoz J.F."/>
            <person name="Mcewen J.G."/>
            <person name="Clay O.K."/>
            <person name="Cuomo C.A."/>
        </authorList>
    </citation>
    <scope>NUCLEOTIDE SEQUENCE [LARGE SCALE GENOMIC DNA]</scope>
    <source>
        <strain evidence="3 4">UAMH7299</strain>
    </source>
</reference>